<comment type="caution">
    <text evidence="6">The sequence shown here is derived from an EMBL/GenBank/DDBJ whole genome shotgun (WGS) entry which is preliminary data.</text>
</comment>
<keyword evidence="3" id="KW-0596">Phosphopantetheine</keyword>
<dbReference type="InterPro" id="IPR000873">
    <property type="entry name" value="AMP-dep_synth/lig_dom"/>
</dbReference>
<proteinExistence type="inferred from homology"/>
<dbReference type="NCBIfam" id="TIGR01733">
    <property type="entry name" value="AA-adenyl-dom"/>
    <property type="match status" value="1"/>
</dbReference>
<evidence type="ECO:0000259" key="5">
    <source>
        <dbReference type="PROSITE" id="PS50075"/>
    </source>
</evidence>
<reference evidence="6 7" key="1">
    <citation type="submission" date="2018-08" db="EMBL/GenBank/DDBJ databases">
        <title>Chryseobacterium nematophagum: a novel matrix digesting pathogen of nematodes.</title>
        <authorList>
            <person name="Page A."/>
            <person name="Roberts M."/>
            <person name="Felix M.-A."/>
            <person name="Weir W."/>
        </authorList>
    </citation>
    <scope>NUCLEOTIDE SEQUENCE [LARGE SCALE GENOMIC DNA]</scope>
    <source>
        <strain evidence="6 7">JUb275</strain>
    </source>
</reference>
<organism evidence="6 7">
    <name type="scientific">Chryseobacterium nematophagum</name>
    <dbReference type="NCBI Taxonomy" id="2305228"/>
    <lineage>
        <taxon>Bacteria</taxon>
        <taxon>Pseudomonadati</taxon>
        <taxon>Bacteroidota</taxon>
        <taxon>Flavobacteriia</taxon>
        <taxon>Flavobacteriales</taxon>
        <taxon>Weeksellaceae</taxon>
        <taxon>Chryseobacterium group</taxon>
        <taxon>Chryseobacterium</taxon>
    </lineage>
</organism>
<dbReference type="PANTHER" id="PTHR45527:SF1">
    <property type="entry name" value="FATTY ACID SYNTHASE"/>
    <property type="match status" value="1"/>
</dbReference>
<dbReference type="SUPFAM" id="SSF47336">
    <property type="entry name" value="ACP-like"/>
    <property type="match status" value="1"/>
</dbReference>
<dbReference type="Pfam" id="PF00668">
    <property type="entry name" value="Condensation"/>
    <property type="match status" value="2"/>
</dbReference>
<dbReference type="SUPFAM" id="SSF56801">
    <property type="entry name" value="Acetyl-CoA synthetase-like"/>
    <property type="match status" value="1"/>
</dbReference>
<name>A0A3M7LB69_9FLAO</name>
<evidence type="ECO:0000313" key="7">
    <source>
        <dbReference type="Proteomes" id="UP000267524"/>
    </source>
</evidence>
<dbReference type="PANTHER" id="PTHR45527">
    <property type="entry name" value="NONRIBOSOMAL PEPTIDE SYNTHETASE"/>
    <property type="match status" value="1"/>
</dbReference>
<accession>A0A3M7LB69</accession>
<dbReference type="PROSITE" id="PS00455">
    <property type="entry name" value="AMP_BINDING"/>
    <property type="match status" value="1"/>
</dbReference>
<dbReference type="InterPro" id="IPR009081">
    <property type="entry name" value="PP-bd_ACP"/>
</dbReference>
<dbReference type="PROSITE" id="PS50075">
    <property type="entry name" value="CARRIER"/>
    <property type="match status" value="1"/>
</dbReference>
<dbReference type="Gene3D" id="3.30.300.30">
    <property type="match status" value="1"/>
</dbReference>
<dbReference type="EMBL" id="QWIV01000014">
    <property type="protein sequence ID" value="RMZ58772.1"/>
    <property type="molecule type" value="Genomic_DNA"/>
</dbReference>
<dbReference type="Gene3D" id="3.30.559.10">
    <property type="entry name" value="Chloramphenicol acetyltransferase-like domain"/>
    <property type="match status" value="2"/>
</dbReference>
<comment type="similarity">
    <text evidence="2">Belongs to the ATP-dependent AMP-binding enzyme family.</text>
</comment>
<dbReference type="GO" id="GO:0003824">
    <property type="term" value="F:catalytic activity"/>
    <property type="evidence" value="ECO:0007669"/>
    <property type="project" value="InterPro"/>
</dbReference>
<dbReference type="GO" id="GO:0043041">
    <property type="term" value="P:amino acid activation for nonribosomal peptide biosynthetic process"/>
    <property type="evidence" value="ECO:0007669"/>
    <property type="project" value="TreeGrafter"/>
</dbReference>
<dbReference type="InterPro" id="IPR020845">
    <property type="entry name" value="AMP-binding_CS"/>
</dbReference>
<sequence length="1472" mass="170053">MKLTLPQQDIYFEQLLFADEPIYNIGAKISIEGSLNKDIFERAYVALIQQHDAYRCFLKGDLNNAEMLLTNELRPLECIDFSNKESKEVLVLEFIQKEFKKSFDVEKDKFLYRFVLIKVDEKFHCLFSVYHHIITDGWGTSLMFTRLVKNYNEILEGGIVITEYPYSYENFISEDENYFNSEDFNNDKQYWTEKFKTLPENLFQKLDSSKTRNTSSRKEFIIKRAKYNELTKLALETKSSTFHIILAILYAYFGKKSQNELVSIGLPVLNRSGAKFKKTVGLFMGVNPLLISIDEENTFFELVEKIKNQLKQDYRHQRFPLGQLVNSLGVFNQKERIFNITLSYEKQDYSSHFKDTITKVVPLSHESERVALALYIREFDETEDVKIDFDYNLNYFIKESINKVTKHFQTLMEEVLKSPNRKVKDLNYLTLSERDQLLHEFNDTKVDYPSDETIVELFEQQVEKIPENIALIDSEIKLSYKELEEKSDRVARYLISNLGKNKEPVAVLVDRSAELIVLLLGILKSGKCYIPIDPMLPKERIEYIIEHSQVSVIITEEVFLHEFNSIKTADNKNKSPANFITKDKLLQFENIQEVDIHNIPKPSDTAYIIYTSGSTGNPKGVEIGHQALTNLLTSIRSKPKVEPQDILYSVTTYSFDISILEFFTPLISGASVFIASKETLSNTEQLKAELENINPTIIQATPSFYQMLFNAGWNGNKDLKILCGGDSLNGLLAEKLLNHSKEVWNMYGPTETTIWSSTKKIEKLSDASNIGKPINNTQIYIVDQHHNLLPQNTVGRIFIAGDGLAKGYYKNETLTEEKFINNPFSTTEKNNRNMYETGDLGKWNEEGEIEFLGRNDFQVKVRGFRIELGEIETKLQEYPNIKQAIVDAKEVNGEKVLVVYYTKDNESNIDKTGLREYLQSKLPEYMVPGLFVELDAIPLTANGKIDRKALPDVTGEDLIRKEYIAPRNTIEEKLAEIWQEILGIEKVGITDNFFELGGHSLTAGRIMNTISKELNKELSLKHIFHSQTIESLVKVFNDNSKEKMIITKVREKELYALTPDQMNIWLASQKEEFSNAYNMYFIFEIEGNFDNLLLEKLINSIIQENEIVRTNFVEKEGGIFQFIKKEFSFEIDSIETTEADFNYIIENYVSQIFNLETDLLVKTVIIKCNEKKYLVFLTHHIIVDGMSLEIILNRLIKIYVDGESEKSIDSIQFKDYSEWLFTQNNQSKENIRDINVKTKVLGNIQANRTIKNTSFQLSQEEYAQLKEISSINKVTTFSVVLTLLSIVLNKIYQQSSICLGTIFNGRNNGQLEGAIGMFIKTLPLNLQINENANFGSLAKINQDSLIALEEQMNLQFTGNLNELTDFLVSYQHSDTLSKKEVDFGTFKLKKQKIYSTQSRFPMVFNFFESSGLKCEVEYNENIDFKIVELIWDKILVLIDWVFVNPNLAIKETDILTTQEQQLKRSIDIDFDF</sequence>
<evidence type="ECO:0000256" key="1">
    <source>
        <dbReference type="ARBA" id="ARBA00001957"/>
    </source>
</evidence>
<feature type="domain" description="Carrier" evidence="5">
    <location>
        <begin position="965"/>
        <end position="1040"/>
    </location>
</feature>
<dbReference type="GO" id="GO:0044550">
    <property type="term" value="P:secondary metabolite biosynthetic process"/>
    <property type="evidence" value="ECO:0007669"/>
    <property type="project" value="TreeGrafter"/>
</dbReference>
<evidence type="ECO:0000256" key="2">
    <source>
        <dbReference type="ARBA" id="ARBA00006432"/>
    </source>
</evidence>
<comment type="cofactor">
    <cofactor evidence="1">
        <name>pantetheine 4'-phosphate</name>
        <dbReference type="ChEBI" id="CHEBI:47942"/>
    </cofactor>
</comment>
<dbReference type="GO" id="GO:0005737">
    <property type="term" value="C:cytoplasm"/>
    <property type="evidence" value="ECO:0007669"/>
    <property type="project" value="TreeGrafter"/>
</dbReference>
<dbReference type="FunFam" id="1.10.1200.10:FF:000005">
    <property type="entry name" value="Nonribosomal peptide synthetase 1"/>
    <property type="match status" value="1"/>
</dbReference>
<dbReference type="RefSeq" id="WP_122547920.1">
    <property type="nucleotide sequence ID" value="NZ_QWIV01000014.1"/>
</dbReference>
<dbReference type="Gene3D" id="1.10.1200.10">
    <property type="entry name" value="ACP-like"/>
    <property type="match status" value="1"/>
</dbReference>
<dbReference type="SUPFAM" id="SSF52777">
    <property type="entry name" value="CoA-dependent acyltransferases"/>
    <property type="match status" value="4"/>
</dbReference>
<dbReference type="Pfam" id="PF00550">
    <property type="entry name" value="PP-binding"/>
    <property type="match status" value="1"/>
</dbReference>
<evidence type="ECO:0000313" key="6">
    <source>
        <dbReference type="EMBL" id="RMZ58772.1"/>
    </source>
</evidence>
<dbReference type="FunFam" id="3.40.50.980:FF:000001">
    <property type="entry name" value="Non-ribosomal peptide synthetase"/>
    <property type="match status" value="1"/>
</dbReference>
<dbReference type="InterPro" id="IPR023213">
    <property type="entry name" value="CAT-like_dom_sf"/>
</dbReference>
<dbReference type="InterPro" id="IPR025110">
    <property type="entry name" value="AMP-bd_C"/>
</dbReference>
<dbReference type="InterPro" id="IPR010071">
    <property type="entry name" value="AA_adenyl_dom"/>
</dbReference>
<keyword evidence="4" id="KW-0597">Phosphoprotein</keyword>
<dbReference type="InterPro" id="IPR001242">
    <property type="entry name" value="Condensation_dom"/>
</dbReference>
<dbReference type="Pfam" id="PF00501">
    <property type="entry name" value="AMP-binding"/>
    <property type="match status" value="1"/>
</dbReference>
<gene>
    <name evidence="6" type="ORF">D1632_14400</name>
</gene>
<dbReference type="Pfam" id="PF13193">
    <property type="entry name" value="AMP-binding_C"/>
    <property type="match status" value="1"/>
</dbReference>
<dbReference type="InterPro" id="IPR036736">
    <property type="entry name" value="ACP-like_sf"/>
</dbReference>
<evidence type="ECO:0000256" key="4">
    <source>
        <dbReference type="ARBA" id="ARBA00022553"/>
    </source>
</evidence>
<dbReference type="GO" id="GO:0031177">
    <property type="term" value="F:phosphopantetheine binding"/>
    <property type="evidence" value="ECO:0007669"/>
    <property type="project" value="TreeGrafter"/>
</dbReference>
<evidence type="ECO:0000256" key="3">
    <source>
        <dbReference type="ARBA" id="ARBA00022450"/>
    </source>
</evidence>
<dbReference type="InterPro" id="IPR045851">
    <property type="entry name" value="AMP-bd_C_sf"/>
</dbReference>
<protein>
    <submittedName>
        <fullName evidence="6">Amino acid adenylation domain-containing protein</fullName>
    </submittedName>
</protein>
<dbReference type="Gene3D" id="3.30.559.30">
    <property type="entry name" value="Nonribosomal peptide synthetase, condensation domain"/>
    <property type="match status" value="2"/>
</dbReference>
<dbReference type="Gene3D" id="2.30.38.10">
    <property type="entry name" value="Luciferase, Domain 3"/>
    <property type="match status" value="1"/>
</dbReference>
<keyword evidence="7" id="KW-1185">Reference proteome</keyword>
<dbReference type="FunFam" id="3.30.300.30:FF:000010">
    <property type="entry name" value="Enterobactin synthetase component F"/>
    <property type="match status" value="1"/>
</dbReference>
<dbReference type="Gene3D" id="3.40.50.980">
    <property type="match status" value="2"/>
</dbReference>
<dbReference type="Proteomes" id="UP000267524">
    <property type="component" value="Unassembled WGS sequence"/>
</dbReference>